<dbReference type="InterPro" id="IPR000045">
    <property type="entry name" value="Prepilin_IV_endopep_pep"/>
</dbReference>
<gene>
    <name evidence="10" type="ORF">QQX04_10145</name>
</gene>
<evidence type="ECO:0000256" key="1">
    <source>
        <dbReference type="ARBA" id="ARBA00004651"/>
    </source>
</evidence>
<comment type="subcellular location">
    <subcellularLocation>
        <location evidence="1">Cell membrane</location>
        <topology evidence="1">Multi-pass membrane protein</topology>
    </subcellularLocation>
</comment>
<keyword evidence="3" id="KW-1003">Cell membrane</keyword>
<evidence type="ECO:0000256" key="5">
    <source>
        <dbReference type="ARBA" id="ARBA00022989"/>
    </source>
</evidence>
<dbReference type="Pfam" id="PF01478">
    <property type="entry name" value="Peptidase_A24"/>
    <property type="match status" value="1"/>
</dbReference>
<keyword evidence="4 7" id="KW-0812">Transmembrane</keyword>
<keyword evidence="5 7" id="KW-1133">Transmembrane helix</keyword>
<dbReference type="EMBL" id="JAUHPV010000005">
    <property type="protein sequence ID" value="MDN4473351.1"/>
    <property type="molecule type" value="Genomic_DNA"/>
</dbReference>
<evidence type="ECO:0000259" key="9">
    <source>
        <dbReference type="Pfam" id="PF06750"/>
    </source>
</evidence>
<dbReference type="Pfam" id="PF06750">
    <property type="entry name" value="A24_N_bact"/>
    <property type="match status" value="1"/>
</dbReference>
<evidence type="ECO:0000313" key="10">
    <source>
        <dbReference type="EMBL" id="MDN4473351.1"/>
    </source>
</evidence>
<feature type="domain" description="Prepilin peptidase A24 N-terminal" evidence="9">
    <location>
        <begin position="14"/>
        <end position="94"/>
    </location>
</feature>
<dbReference type="Gene3D" id="1.20.120.1220">
    <property type="match status" value="1"/>
</dbReference>
<accession>A0ABT8G2H8</accession>
<feature type="transmembrane region" description="Helical" evidence="7">
    <location>
        <begin position="237"/>
        <end position="258"/>
    </location>
</feature>
<dbReference type="InterPro" id="IPR010627">
    <property type="entry name" value="Prepilin_pept_A24_N"/>
</dbReference>
<keyword evidence="11" id="KW-1185">Reference proteome</keyword>
<feature type="transmembrane region" description="Helical" evidence="7">
    <location>
        <begin position="154"/>
        <end position="176"/>
    </location>
</feature>
<feature type="transmembrane region" description="Helical" evidence="7">
    <location>
        <begin position="130"/>
        <end position="148"/>
    </location>
</feature>
<evidence type="ECO:0000256" key="6">
    <source>
        <dbReference type="ARBA" id="ARBA00023136"/>
    </source>
</evidence>
<evidence type="ECO:0000259" key="8">
    <source>
        <dbReference type="Pfam" id="PF01478"/>
    </source>
</evidence>
<comment type="caution">
    <text evidence="10">The sequence shown here is derived from an EMBL/GenBank/DDBJ whole genome shotgun (WGS) entry which is preliminary data.</text>
</comment>
<evidence type="ECO:0000256" key="2">
    <source>
        <dbReference type="ARBA" id="ARBA00005801"/>
    </source>
</evidence>
<feature type="domain" description="Prepilin type IV endopeptidase peptidase" evidence="8">
    <location>
        <begin position="109"/>
        <end position="219"/>
    </location>
</feature>
<reference evidence="10" key="1">
    <citation type="submission" date="2023-06" db="EMBL/GenBank/DDBJ databases">
        <title>SYSU T00b26.</title>
        <authorList>
            <person name="Gao L."/>
            <person name="Fang B.-Z."/>
            <person name="Li W.-J."/>
        </authorList>
    </citation>
    <scope>NUCLEOTIDE SEQUENCE</scope>
    <source>
        <strain evidence="10">SYSU T00b26</strain>
    </source>
</reference>
<keyword evidence="6 7" id="KW-0472">Membrane</keyword>
<proteinExistence type="inferred from homology"/>
<dbReference type="InterPro" id="IPR050882">
    <property type="entry name" value="Prepilin_peptidase/N-MTase"/>
</dbReference>
<protein>
    <submittedName>
        <fullName evidence="10">Prepilin peptidase</fullName>
    </submittedName>
</protein>
<dbReference type="RefSeq" id="WP_301128791.1">
    <property type="nucleotide sequence ID" value="NZ_JAUHPV010000005.1"/>
</dbReference>
<dbReference type="PANTHER" id="PTHR30487:SF0">
    <property type="entry name" value="PREPILIN LEADER PEPTIDASE_N-METHYLTRANSFERASE-RELATED"/>
    <property type="match status" value="1"/>
</dbReference>
<name>A0ABT8G2H8_9MICO</name>
<sequence length="266" mass="26944">MTGSTALLALLAGLIGLALGSFANVLIHRVPSGASIVSPPSACPACGARIRARHNVPVVGWLVLRGRCADCGEPISPRYPIIEGLVGVLFAGIVAVGGLTVGTALALGLAYFGVVLSAIDLETRRLPNPLTGAFAIYVGAVILVGAAATGDWGAALRALIGAAVLGLLYFLAFFLYPKGMGFGDVKLAPTLGALLAWFGWDVLAVGGFAAFVWGAAFGIVSMIASRRSHGVTIPFGPWMFAGAVTGLVVGGAVASWYLGLVGLDIA</sequence>
<dbReference type="Proteomes" id="UP001172738">
    <property type="component" value="Unassembled WGS sequence"/>
</dbReference>
<dbReference type="PANTHER" id="PTHR30487">
    <property type="entry name" value="TYPE 4 PREPILIN-LIKE PROTEINS LEADER PEPTIDE-PROCESSING ENZYME"/>
    <property type="match status" value="1"/>
</dbReference>
<feature type="transmembrane region" description="Helical" evidence="7">
    <location>
        <begin position="85"/>
        <end position="118"/>
    </location>
</feature>
<evidence type="ECO:0000313" key="11">
    <source>
        <dbReference type="Proteomes" id="UP001172738"/>
    </source>
</evidence>
<organism evidence="10 11">
    <name type="scientific">Demequina zhanjiangensis</name>
    <dbReference type="NCBI Taxonomy" id="3051659"/>
    <lineage>
        <taxon>Bacteria</taxon>
        <taxon>Bacillati</taxon>
        <taxon>Actinomycetota</taxon>
        <taxon>Actinomycetes</taxon>
        <taxon>Micrococcales</taxon>
        <taxon>Demequinaceae</taxon>
        <taxon>Demequina</taxon>
    </lineage>
</organism>
<evidence type="ECO:0000256" key="7">
    <source>
        <dbReference type="SAM" id="Phobius"/>
    </source>
</evidence>
<evidence type="ECO:0000256" key="4">
    <source>
        <dbReference type="ARBA" id="ARBA00022692"/>
    </source>
</evidence>
<comment type="similarity">
    <text evidence="2">Belongs to the peptidase A24 family.</text>
</comment>
<feature type="transmembrane region" description="Helical" evidence="7">
    <location>
        <begin position="206"/>
        <end position="225"/>
    </location>
</feature>
<evidence type="ECO:0000256" key="3">
    <source>
        <dbReference type="ARBA" id="ARBA00022475"/>
    </source>
</evidence>